<feature type="chain" id="PRO_5017720100" evidence="2">
    <location>
        <begin position="24"/>
        <end position="275"/>
    </location>
</feature>
<comment type="similarity">
    <text evidence="1">Belongs to the glycosyl hydrolase 16 family.</text>
</comment>
<keyword evidence="5" id="KW-1185">Reference proteome</keyword>
<protein>
    <submittedName>
        <fullName evidence="4">Glycoside hydrolase family 16 protein</fullName>
    </submittedName>
</protein>
<evidence type="ECO:0000259" key="3">
    <source>
        <dbReference type="PROSITE" id="PS51762"/>
    </source>
</evidence>
<dbReference type="Pfam" id="PF00722">
    <property type="entry name" value="Glyco_hydro_16"/>
    <property type="match status" value="1"/>
</dbReference>
<dbReference type="PANTHER" id="PTHR10963:SF55">
    <property type="entry name" value="GLYCOSIDE HYDROLASE FAMILY 16 PROTEIN"/>
    <property type="match status" value="1"/>
</dbReference>
<dbReference type="PROSITE" id="PS51762">
    <property type="entry name" value="GH16_2"/>
    <property type="match status" value="1"/>
</dbReference>
<dbReference type="PANTHER" id="PTHR10963">
    <property type="entry name" value="GLYCOSYL HYDROLASE-RELATED"/>
    <property type="match status" value="1"/>
</dbReference>
<accession>A0A3D8YEN7</accession>
<dbReference type="GO" id="GO:0004553">
    <property type="term" value="F:hydrolase activity, hydrolyzing O-glycosyl compounds"/>
    <property type="evidence" value="ECO:0007669"/>
    <property type="project" value="InterPro"/>
</dbReference>
<dbReference type="GO" id="GO:0005975">
    <property type="term" value="P:carbohydrate metabolic process"/>
    <property type="evidence" value="ECO:0007669"/>
    <property type="project" value="InterPro"/>
</dbReference>
<dbReference type="EMBL" id="QNUL01000008">
    <property type="protein sequence ID" value="REA61336.1"/>
    <property type="molecule type" value="Genomic_DNA"/>
</dbReference>
<feature type="domain" description="GH16" evidence="3">
    <location>
        <begin position="12"/>
        <end position="275"/>
    </location>
</feature>
<sequence length="275" mass="32617">MKYFKKQLLLSAFFMISLAPSQAQWKLVWSDEFNKDGKPDPKNWKAEHGFVRNHEQQWYQGENAYCKDGKLIIEAKREAIKNPKYKTGSTNWKENREFSEYTSASIITEGKQSWQYGRFEMKAKIDTRPGMWPAFWTLGNEGEWPENGEIDIMEYYRGDLLANTVHGSMQKWKGNWHTTKKPISEFNDPKWSEKFHIWRMYWDEKSIKLYVDDILLSDVDLEKTYNDKEPKKNPFRQPHYMLLGMAIGGDNGGDPSNTEFPAKYEIDYVRVYQKK</sequence>
<dbReference type="InterPro" id="IPR050546">
    <property type="entry name" value="Glycosyl_Hydrlase_16"/>
</dbReference>
<keyword evidence="2" id="KW-0732">Signal</keyword>
<dbReference type="CDD" id="cd08023">
    <property type="entry name" value="GH16_laminarinase_like"/>
    <property type="match status" value="1"/>
</dbReference>
<evidence type="ECO:0000256" key="1">
    <source>
        <dbReference type="ARBA" id="ARBA00006865"/>
    </source>
</evidence>
<dbReference type="Proteomes" id="UP000256373">
    <property type="component" value="Unassembled WGS sequence"/>
</dbReference>
<evidence type="ECO:0000256" key="2">
    <source>
        <dbReference type="SAM" id="SignalP"/>
    </source>
</evidence>
<evidence type="ECO:0000313" key="5">
    <source>
        <dbReference type="Proteomes" id="UP000256373"/>
    </source>
</evidence>
<proteinExistence type="inferred from homology"/>
<dbReference type="Gene3D" id="2.60.120.200">
    <property type="match status" value="1"/>
</dbReference>
<dbReference type="InterPro" id="IPR013320">
    <property type="entry name" value="ConA-like_dom_sf"/>
</dbReference>
<dbReference type="InterPro" id="IPR000757">
    <property type="entry name" value="Beta-glucanase-like"/>
</dbReference>
<name>A0A3D8YEN7_9BACT</name>
<dbReference type="AlphaFoldDB" id="A0A3D8YEN7"/>
<organism evidence="4 5">
    <name type="scientific">Dyadobacter luteus</name>
    <dbReference type="NCBI Taxonomy" id="2259619"/>
    <lineage>
        <taxon>Bacteria</taxon>
        <taxon>Pseudomonadati</taxon>
        <taxon>Bacteroidota</taxon>
        <taxon>Cytophagia</taxon>
        <taxon>Cytophagales</taxon>
        <taxon>Spirosomataceae</taxon>
        <taxon>Dyadobacter</taxon>
    </lineage>
</organism>
<reference evidence="4 5" key="1">
    <citation type="submission" date="2018-07" db="EMBL/GenBank/DDBJ databases">
        <title>Dyadobacter roseus sp. nov., isolated from rose rhizosphere soil.</title>
        <authorList>
            <person name="Chen L."/>
        </authorList>
    </citation>
    <scope>NUCLEOTIDE SEQUENCE [LARGE SCALE GENOMIC DNA]</scope>
    <source>
        <strain evidence="4 5">RS19</strain>
    </source>
</reference>
<keyword evidence="4" id="KW-0378">Hydrolase</keyword>
<dbReference type="RefSeq" id="WP_115831309.1">
    <property type="nucleotide sequence ID" value="NZ_QNUL01000008.1"/>
</dbReference>
<dbReference type="OrthoDB" id="9776255at2"/>
<comment type="caution">
    <text evidence="4">The sequence shown here is derived from an EMBL/GenBank/DDBJ whole genome shotgun (WGS) entry which is preliminary data.</text>
</comment>
<evidence type="ECO:0000313" key="4">
    <source>
        <dbReference type="EMBL" id="REA61336.1"/>
    </source>
</evidence>
<feature type="signal peptide" evidence="2">
    <location>
        <begin position="1"/>
        <end position="23"/>
    </location>
</feature>
<dbReference type="SUPFAM" id="SSF49899">
    <property type="entry name" value="Concanavalin A-like lectins/glucanases"/>
    <property type="match status" value="1"/>
</dbReference>
<gene>
    <name evidence="4" type="ORF">DSL64_12890</name>
</gene>